<dbReference type="InterPro" id="IPR021889">
    <property type="entry name" value="DUF3500"/>
</dbReference>
<gene>
    <name evidence="1" type="ORF">GCM10009776_28890</name>
</gene>
<dbReference type="Proteomes" id="UP001499933">
    <property type="component" value="Unassembled WGS sequence"/>
</dbReference>
<dbReference type="Pfam" id="PF12006">
    <property type="entry name" value="DUF3500"/>
    <property type="match status" value="1"/>
</dbReference>
<evidence type="ECO:0000313" key="1">
    <source>
        <dbReference type="EMBL" id="GAA1964294.1"/>
    </source>
</evidence>
<comment type="caution">
    <text evidence="1">The sequence shown here is derived from an EMBL/GenBank/DDBJ whole genome shotgun (WGS) entry which is preliminary data.</text>
</comment>
<name>A0ABN2R673_9MICO</name>
<dbReference type="RefSeq" id="WP_344095842.1">
    <property type="nucleotide sequence ID" value="NZ_BAAAOG010000006.1"/>
</dbReference>
<dbReference type="PANTHER" id="PTHR37489">
    <property type="entry name" value="DUF3500 DOMAIN-CONTAINING PROTEIN"/>
    <property type="match status" value="1"/>
</dbReference>
<sequence>MTTEPSARQRSDHLQYVPASDDPRVAGLGVYNARDFAAVRAAVPMLVPVIAGWKKAFEEPYVGVTTDGSIRSDVYDLAVVPDGEMAPVEAMRSAAHALRDNMTADTWETLTYPLDSPRWRGWSNPEFLIFDNGLRLEEHGPEIRRAILTLVESSLSERGYTVVRSLMALNAYLGELVGLPAIMNEGSYQFAIYGDPFGGDAWGWQLFGHHVAVNVLVANDRMTIGPVFLGAEPDSKANGADAGTRVLEPRERLGLEFIRSLTPQQLEVAQEFDRILHPDIPAERWNPADGRHLAGAFADNGVIPLQGISGAELDEDQKARLVAICIEYSSLLPDGPRAARRREVERWIDDTYLTWIGGTGDDDAFYYRVQSPVIVAEFDHHQGMWLTNEEPARFHTHTTLRLPNGNDYGTLLWGR</sequence>
<protein>
    <submittedName>
        <fullName evidence="1">DUF3500 domain-containing protein</fullName>
    </submittedName>
</protein>
<organism evidence="1 2">
    <name type="scientific">Microbacterium deminutum</name>
    <dbReference type="NCBI Taxonomy" id="344164"/>
    <lineage>
        <taxon>Bacteria</taxon>
        <taxon>Bacillati</taxon>
        <taxon>Actinomycetota</taxon>
        <taxon>Actinomycetes</taxon>
        <taxon>Micrococcales</taxon>
        <taxon>Microbacteriaceae</taxon>
        <taxon>Microbacterium</taxon>
    </lineage>
</organism>
<proteinExistence type="predicted"/>
<evidence type="ECO:0000313" key="2">
    <source>
        <dbReference type="Proteomes" id="UP001499933"/>
    </source>
</evidence>
<accession>A0ABN2R673</accession>
<reference evidence="1 2" key="1">
    <citation type="journal article" date="2019" name="Int. J. Syst. Evol. Microbiol.">
        <title>The Global Catalogue of Microorganisms (GCM) 10K type strain sequencing project: providing services to taxonomists for standard genome sequencing and annotation.</title>
        <authorList>
            <consortium name="The Broad Institute Genomics Platform"/>
            <consortium name="The Broad Institute Genome Sequencing Center for Infectious Disease"/>
            <person name="Wu L."/>
            <person name="Ma J."/>
        </authorList>
    </citation>
    <scope>NUCLEOTIDE SEQUENCE [LARGE SCALE GENOMIC DNA]</scope>
    <source>
        <strain evidence="1 2">JCM 14901</strain>
    </source>
</reference>
<dbReference type="EMBL" id="BAAAOG010000006">
    <property type="protein sequence ID" value="GAA1964294.1"/>
    <property type="molecule type" value="Genomic_DNA"/>
</dbReference>
<keyword evidence="2" id="KW-1185">Reference proteome</keyword>
<dbReference type="PANTHER" id="PTHR37489:SF1">
    <property type="entry name" value="DUF3500 DOMAIN-CONTAINING PROTEIN"/>
    <property type="match status" value="1"/>
</dbReference>